<feature type="transmembrane region" description="Helical" evidence="6">
    <location>
        <begin position="132"/>
        <end position="150"/>
    </location>
</feature>
<gene>
    <name evidence="8" type="ORF">EHYA_02510</name>
</gene>
<dbReference type="InterPro" id="IPR000620">
    <property type="entry name" value="EamA_dom"/>
</dbReference>
<feature type="transmembrane region" description="Helical" evidence="6">
    <location>
        <begin position="78"/>
        <end position="98"/>
    </location>
</feature>
<keyword evidence="5 6" id="KW-0472">Membrane</keyword>
<evidence type="ECO:0000259" key="7">
    <source>
        <dbReference type="Pfam" id="PF00892"/>
    </source>
</evidence>
<evidence type="ECO:0000256" key="4">
    <source>
        <dbReference type="ARBA" id="ARBA00022989"/>
    </source>
</evidence>
<dbReference type="AlphaFoldDB" id="A0A401YJT5"/>
<keyword evidence="9" id="KW-1185">Reference proteome</keyword>
<protein>
    <submittedName>
        <fullName evidence="8">Conserved hypothetical membrane protein</fullName>
    </submittedName>
</protein>
<dbReference type="InterPro" id="IPR037185">
    <property type="entry name" value="EmrE-like"/>
</dbReference>
<feature type="transmembrane region" description="Helical" evidence="6">
    <location>
        <begin position="48"/>
        <end position="66"/>
    </location>
</feature>
<evidence type="ECO:0000256" key="1">
    <source>
        <dbReference type="ARBA" id="ARBA00004141"/>
    </source>
</evidence>
<dbReference type="GO" id="GO:0016020">
    <property type="term" value="C:membrane"/>
    <property type="evidence" value="ECO:0007669"/>
    <property type="project" value="UniProtKB-SubCell"/>
</dbReference>
<feature type="domain" description="EamA" evidence="7">
    <location>
        <begin position="17"/>
        <end position="145"/>
    </location>
</feature>
<dbReference type="RefSeq" id="WP_126636979.1">
    <property type="nucleotide sequence ID" value="NZ_BIFH01000016.1"/>
</dbReference>
<sequence length="305" mass="30554">MTAQNSAIRPAPIAVGGTALAALAILAFSLSFPATVWALAGFGPWSVTGLRGLLAALFAGAALLAVRAPLPARGDRLGLVVVAVGCVLGFPLLTTLALQTSSTAHSAVVIGLLPMATTVCSVLRTGERPSRTFWAAALAGAAVVLGFALTRGSGGIGLADGYLFAALVLCAAGYAEGGRLAGHLPGWRVIAWGVVAAAPITAATAAAGLATEPVHLDGHGVAGVLYLAAVSQFLGFVVLYRGMARIGVPAASQLQLAQPLLTLLWAVLILNESLTPSMPVTAVAVLACIVLTQRTRSTPPGTSNG</sequence>
<dbReference type="Proteomes" id="UP000286931">
    <property type="component" value="Unassembled WGS sequence"/>
</dbReference>
<evidence type="ECO:0000256" key="6">
    <source>
        <dbReference type="SAM" id="Phobius"/>
    </source>
</evidence>
<dbReference type="PANTHER" id="PTHR32322">
    <property type="entry name" value="INNER MEMBRANE TRANSPORTER"/>
    <property type="match status" value="1"/>
</dbReference>
<dbReference type="PANTHER" id="PTHR32322:SF2">
    <property type="entry name" value="EAMA DOMAIN-CONTAINING PROTEIN"/>
    <property type="match status" value="1"/>
</dbReference>
<dbReference type="InterPro" id="IPR050638">
    <property type="entry name" value="AA-Vitamin_Transporters"/>
</dbReference>
<evidence type="ECO:0000256" key="5">
    <source>
        <dbReference type="ARBA" id="ARBA00023136"/>
    </source>
</evidence>
<reference evidence="8 9" key="1">
    <citation type="submission" date="2018-12" db="EMBL/GenBank/DDBJ databases">
        <title>Draft genome sequence of Embleya hyalina NBRC 13850T.</title>
        <authorList>
            <person name="Komaki H."/>
            <person name="Hosoyama A."/>
            <person name="Kimura A."/>
            <person name="Ichikawa N."/>
            <person name="Tamura T."/>
        </authorList>
    </citation>
    <scope>NUCLEOTIDE SEQUENCE [LARGE SCALE GENOMIC DNA]</scope>
    <source>
        <strain evidence="8 9">NBRC 13850</strain>
    </source>
</reference>
<proteinExistence type="inferred from homology"/>
<dbReference type="OrthoDB" id="9784288at2"/>
<feature type="domain" description="EamA" evidence="7">
    <location>
        <begin position="162"/>
        <end position="292"/>
    </location>
</feature>
<comment type="caution">
    <text evidence="8">The sequence shown here is derived from an EMBL/GenBank/DDBJ whole genome shotgun (WGS) entry which is preliminary data.</text>
</comment>
<dbReference type="SUPFAM" id="SSF103481">
    <property type="entry name" value="Multidrug resistance efflux transporter EmrE"/>
    <property type="match status" value="2"/>
</dbReference>
<dbReference type="Pfam" id="PF00892">
    <property type="entry name" value="EamA"/>
    <property type="match status" value="2"/>
</dbReference>
<feature type="transmembrane region" description="Helical" evidence="6">
    <location>
        <begin position="221"/>
        <end position="240"/>
    </location>
</feature>
<evidence type="ECO:0000313" key="9">
    <source>
        <dbReference type="Proteomes" id="UP000286931"/>
    </source>
</evidence>
<feature type="transmembrane region" description="Helical" evidence="6">
    <location>
        <begin position="156"/>
        <end position="175"/>
    </location>
</feature>
<feature type="transmembrane region" description="Helical" evidence="6">
    <location>
        <begin position="187"/>
        <end position="209"/>
    </location>
</feature>
<organism evidence="8 9">
    <name type="scientific">Embleya hyalina</name>
    <dbReference type="NCBI Taxonomy" id="516124"/>
    <lineage>
        <taxon>Bacteria</taxon>
        <taxon>Bacillati</taxon>
        <taxon>Actinomycetota</taxon>
        <taxon>Actinomycetes</taxon>
        <taxon>Kitasatosporales</taxon>
        <taxon>Streptomycetaceae</taxon>
        <taxon>Embleya</taxon>
    </lineage>
</organism>
<name>A0A401YJT5_9ACTN</name>
<feature type="transmembrane region" description="Helical" evidence="6">
    <location>
        <begin position="104"/>
        <end position="123"/>
    </location>
</feature>
<keyword evidence="3 6" id="KW-0812">Transmembrane</keyword>
<accession>A0A401YJT5</accession>
<comment type="similarity">
    <text evidence="2">Belongs to the EamA transporter family.</text>
</comment>
<evidence type="ECO:0000256" key="3">
    <source>
        <dbReference type="ARBA" id="ARBA00022692"/>
    </source>
</evidence>
<evidence type="ECO:0000256" key="2">
    <source>
        <dbReference type="ARBA" id="ARBA00007362"/>
    </source>
</evidence>
<comment type="subcellular location">
    <subcellularLocation>
        <location evidence="1">Membrane</location>
        <topology evidence="1">Multi-pass membrane protein</topology>
    </subcellularLocation>
</comment>
<keyword evidence="4 6" id="KW-1133">Transmembrane helix</keyword>
<evidence type="ECO:0000313" key="8">
    <source>
        <dbReference type="EMBL" id="GCD94841.1"/>
    </source>
</evidence>
<dbReference type="EMBL" id="BIFH01000016">
    <property type="protein sequence ID" value="GCD94841.1"/>
    <property type="molecule type" value="Genomic_DNA"/>
</dbReference>